<feature type="non-terminal residue" evidence="2">
    <location>
        <position position="35"/>
    </location>
</feature>
<accession>Q4STT9</accession>
<sequence>KGMKRKREYTEAVEDSDDGDYEGLEVDYMSEDSRS</sequence>
<dbReference type="AlphaFoldDB" id="Q4STT9"/>
<evidence type="ECO:0000256" key="1">
    <source>
        <dbReference type="SAM" id="MobiDB-lite"/>
    </source>
</evidence>
<comment type="caution">
    <text evidence="2">The sequence shown here is derived from an EMBL/GenBank/DDBJ whole genome shotgun (WGS) entry which is preliminary data.</text>
</comment>
<feature type="region of interest" description="Disordered" evidence="1">
    <location>
        <begin position="1"/>
        <end position="35"/>
    </location>
</feature>
<feature type="non-terminal residue" evidence="2">
    <location>
        <position position="1"/>
    </location>
</feature>
<gene>
    <name evidence="2" type="ORF">GSTENG00012790001</name>
</gene>
<protein>
    <submittedName>
        <fullName evidence="2">(spotted green pufferfish) hypothetical protein</fullName>
    </submittedName>
</protein>
<feature type="compositionally biased region" description="Acidic residues" evidence="1">
    <location>
        <begin position="11"/>
        <end position="35"/>
    </location>
</feature>
<dbReference type="KEGG" id="tng:GSTEN00012790G001"/>
<proteinExistence type="predicted"/>
<reference evidence="2" key="1">
    <citation type="journal article" date="2004" name="Nature">
        <title>Genome duplication in the teleost fish Tetraodon nigroviridis reveals the early vertebrate proto-karyotype.</title>
        <authorList>
            <person name="Jaillon O."/>
            <person name="Aury J.-M."/>
            <person name="Brunet F."/>
            <person name="Petit J.-L."/>
            <person name="Stange-Thomann N."/>
            <person name="Mauceli E."/>
            <person name="Bouneau L."/>
            <person name="Fischer C."/>
            <person name="Ozouf-Costaz C."/>
            <person name="Bernot A."/>
            <person name="Nicaud S."/>
            <person name="Jaffe D."/>
            <person name="Fisher S."/>
            <person name="Lutfalla G."/>
            <person name="Dossat C."/>
            <person name="Segurens B."/>
            <person name="Dasilva C."/>
            <person name="Salanoubat M."/>
            <person name="Levy M."/>
            <person name="Boudet N."/>
            <person name="Castellano S."/>
            <person name="Anthouard V."/>
            <person name="Jubin C."/>
            <person name="Castelli V."/>
            <person name="Katinka M."/>
            <person name="Vacherie B."/>
            <person name="Biemont C."/>
            <person name="Skalli Z."/>
            <person name="Cattolico L."/>
            <person name="Poulain J."/>
            <person name="De Berardinis V."/>
            <person name="Cruaud C."/>
            <person name="Duprat S."/>
            <person name="Brottier P."/>
            <person name="Coutanceau J.-P."/>
            <person name="Gouzy J."/>
            <person name="Parra G."/>
            <person name="Lardier G."/>
            <person name="Chapple C."/>
            <person name="McKernan K.J."/>
            <person name="McEwan P."/>
            <person name="Bosak S."/>
            <person name="Kellis M."/>
            <person name="Volff J.-N."/>
            <person name="Guigo R."/>
            <person name="Zody M.C."/>
            <person name="Mesirov J."/>
            <person name="Lindblad-Toh K."/>
            <person name="Birren B."/>
            <person name="Nusbaum C."/>
            <person name="Kahn D."/>
            <person name="Robinson-Rechavi M."/>
            <person name="Laudet V."/>
            <person name="Schachter V."/>
            <person name="Quetier F."/>
            <person name="Saurin W."/>
            <person name="Scarpelli C."/>
            <person name="Wincker P."/>
            <person name="Lander E.S."/>
            <person name="Weissenbach J."/>
            <person name="Roest Crollius H."/>
        </authorList>
    </citation>
    <scope>NUCLEOTIDE SEQUENCE [LARGE SCALE GENOMIC DNA]</scope>
</reference>
<organism evidence="2">
    <name type="scientific">Tetraodon nigroviridis</name>
    <name type="common">Spotted green pufferfish</name>
    <name type="synonym">Chelonodon nigroviridis</name>
    <dbReference type="NCBI Taxonomy" id="99883"/>
    <lineage>
        <taxon>Eukaryota</taxon>
        <taxon>Metazoa</taxon>
        <taxon>Chordata</taxon>
        <taxon>Craniata</taxon>
        <taxon>Vertebrata</taxon>
        <taxon>Euteleostomi</taxon>
        <taxon>Actinopterygii</taxon>
        <taxon>Neopterygii</taxon>
        <taxon>Teleostei</taxon>
        <taxon>Neoteleostei</taxon>
        <taxon>Acanthomorphata</taxon>
        <taxon>Eupercaria</taxon>
        <taxon>Tetraodontiformes</taxon>
        <taxon>Tetradontoidea</taxon>
        <taxon>Tetraodontidae</taxon>
        <taxon>Tetraodon</taxon>
    </lineage>
</organism>
<name>Q4STT9_TETNG</name>
<dbReference type="EMBL" id="CAAE01014114">
    <property type="protein sequence ID" value="CAF95943.1"/>
    <property type="molecule type" value="Genomic_DNA"/>
</dbReference>
<evidence type="ECO:0000313" key="2">
    <source>
        <dbReference type="EMBL" id="CAF95943.1"/>
    </source>
</evidence>
<reference evidence="2" key="2">
    <citation type="submission" date="2004-02" db="EMBL/GenBank/DDBJ databases">
        <authorList>
            <consortium name="Genoscope"/>
            <consortium name="Whitehead Institute Centre for Genome Research"/>
        </authorList>
    </citation>
    <scope>NUCLEOTIDE SEQUENCE</scope>
</reference>